<evidence type="ECO:0000256" key="4">
    <source>
        <dbReference type="ARBA" id="ARBA00016377"/>
    </source>
</evidence>
<reference evidence="9 10" key="1">
    <citation type="journal article" date="2011" name="Front. Microbiol.">
        <title>Genomic signatures of strain selection and enhancement in Bacillus atrophaeus var. globigii, a historical biowarfare simulant.</title>
        <authorList>
            <person name="Gibbons H.S."/>
            <person name="Broomall S.M."/>
            <person name="McNew L.A."/>
            <person name="Daligault H."/>
            <person name="Chapman C."/>
            <person name="Bruce D."/>
            <person name="Karavis M."/>
            <person name="Krepps M."/>
            <person name="McGregor P.A."/>
            <person name="Hong C."/>
            <person name="Park K.H."/>
            <person name="Akmal A."/>
            <person name="Feldman A."/>
            <person name="Lin J.S."/>
            <person name="Chang W.E."/>
            <person name="Higgs B.W."/>
            <person name="Demirev P."/>
            <person name="Lindquist J."/>
            <person name="Liem A."/>
            <person name="Fochler E."/>
            <person name="Read T.D."/>
            <person name="Tapia R."/>
            <person name="Johnson S."/>
            <person name="Bishop-Lilly K.A."/>
            <person name="Detter C."/>
            <person name="Han C."/>
            <person name="Sozhamannan S."/>
            <person name="Rosenzweig C.N."/>
            <person name="Skowronski E.W."/>
        </authorList>
    </citation>
    <scope>NUCLEOTIDE SEQUENCE [LARGE SCALE GENOMIC DNA]</scope>
    <source>
        <strain evidence="9 10">AK5</strain>
    </source>
</reference>
<dbReference type="GO" id="GO:0006753">
    <property type="term" value="P:nucleoside phosphate metabolic process"/>
    <property type="evidence" value="ECO:0007669"/>
    <property type="project" value="TreeGrafter"/>
</dbReference>
<evidence type="ECO:0000256" key="3">
    <source>
        <dbReference type="ARBA" id="ARBA00007275"/>
    </source>
</evidence>
<dbReference type="GO" id="GO:0016787">
    <property type="term" value="F:hydrolase activity"/>
    <property type="evidence" value="ECO:0007669"/>
    <property type="project" value="UniProtKB-KW"/>
</dbReference>
<evidence type="ECO:0000256" key="5">
    <source>
        <dbReference type="ARBA" id="ARBA00022801"/>
    </source>
</evidence>
<dbReference type="PROSITE" id="PS00893">
    <property type="entry name" value="NUDIX_BOX"/>
    <property type="match status" value="1"/>
</dbReference>
<evidence type="ECO:0000256" key="1">
    <source>
        <dbReference type="ARBA" id="ARBA00000847"/>
    </source>
</evidence>
<evidence type="ECO:0000313" key="9">
    <source>
        <dbReference type="EMBL" id="RUO21937.1"/>
    </source>
</evidence>
<dbReference type="SUPFAM" id="SSF55811">
    <property type="entry name" value="Nudix"/>
    <property type="match status" value="1"/>
</dbReference>
<dbReference type="AlphaFoldDB" id="A0A432VZ49"/>
<proteinExistence type="inferred from homology"/>
<protein>
    <recommendedName>
        <fullName evidence="4">GDP-mannose pyrophosphatase</fullName>
    </recommendedName>
    <alternativeName>
        <fullName evidence="6">GDP-mannose hydrolase</fullName>
    </alternativeName>
    <alternativeName>
        <fullName evidence="7">GDPMK</fullName>
    </alternativeName>
</protein>
<accession>A0A432VZ49</accession>
<comment type="similarity">
    <text evidence="3">Belongs to the Nudix hydrolase family. NudK subfamily.</text>
</comment>
<evidence type="ECO:0000256" key="2">
    <source>
        <dbReference type="ARBA" id="ARBA00001946"/>
    </source>
</evidence>
<dbReference type="InterPro" id="IPR000086">
    <property type="entry name" value="NUDIX_hydrolase_dom"/>
</dbReference>
<organism evidence="9 10">
    <name type="scientific">Aliidiomarina haloalkalitolerans</name>
    <dbReference type="NCBI Taxonomy" id="859059"/>
    <lineage>
        <taxon>Bacteria</taxon>
        <taxon>Pseudomonadati</taxon>
        <taxon>Pseudomonadota</taxon>
        <taxon>Gammaproteobacteria</taxon>
        <taxon>Alteromonadales</taxon>
        <taxon>Idiomarinaceae</taxon>
        <taxon>Aliidiomarina</taxon>
    </lineage>
</organism>
<dbReference type="PANTHER" id="PTHR11839:SF18">
    <property type="entry name" value="NUDIX HYDROLASE DOMAIN-CONTAINING PROTEIN"/>
    <property type="match status" value="1"/>
</dbReference>
<evidence type="ECO:0000313" key="10">
    <source>
        <dbReference type="Proteomes" id="UP000288212"/>
    </source>
</evidence>
<comment type="caution">
    <text evidence="9">The sequence shown here is derived from an EMBL/GenBank/DDBJ whole genome shotgun (WGS) entry which is preliminary data.</text>
</comment>
<keyword evidence="10" id="KW-1185">Reference proteome</keyword>
<dbReference type="Pfam" id="PF00293">
    <property type="entry name" value="NUDIX"/>
    <property type="match status" value="1"/>
</dbReference>
<dbReference type="CDD" id="cd03424">
    <property type="entry name" value="NUDIX_ADPRase_Nudt5_UGPPase_Nudt14"/>
    <property type="match status" value="1"/>
</dbReference>
<comment type="catalytic activity">
    <reaction evidence="1">
        <text>GDP-alpha-D-mannose + H2O = alpha-D-mannose 1-phosphate + GMP + 2 H(+)</text>
        <dbReference type="Rhea" id="RHEA:27978"/>
        <dbReference type="ChEBI" id="CHEBI:15377"/>
        <dbReference type="ChEBI" id="CHEBI:15378"/>
        <dbReference type="ChEBI" id="CHEBI:57527"/>
        <dbReference type="ChEBI" id="CHEBI:58115"/>
        <dbReference type="ChEBI" id="CHEBI:58409"/>
    </reaction>
</comment>
<dbReference type="InterPro" id="IPR020084">
    <property type="entry name" value="NUDIX_hydrolase_CS"/>
</dbReference>
<evidence type="ECO:0000256" key="7">
    <source>
        <dbReference type="ARBA" id="ARBA00032272"/>
    </source>
</evidence>
<evidence type="ECO:0000259" key="8">
    <source>
        <dbReference type="PROSITE" id="PS51462"/>
    </source>
</evidence>
<dbReference type="GO" id="GO:0005829">
    <property type="term" value="C:cytosol"/>
    <property type="evidence" value="ECO:0007669"/>
    <property type="project" value="TreeGrafter"/>
</dbReference>
<dbReference type="PROSITE" id="PS51462">
    <property type="entry name" value="NUDIX"/>
    <property type="match status" value="1"/>
</dbReference>
<evidence type="ECO:0000256" key="6">
    <source>
        <dbReference type="ARBA" id="ARBA00032162"/>
    </source>
</evidence>
<dbReference type="EMBL" id="PIPI01000001">
    <property type="protein sequence ID" value="RUO21937.1"/>
    <property type="molecule type" value="Genomic_DNA"/>
</dbReference>
<gene>
    <name evidence="9" type="ORF">CWE06_03595</name>
</gene>
<dbReference type="InterPro" id="IPR015797">
    <property type="entry name" value="NUDIX_hydrolase-like_dom_sf"/>
</dbReference>
<feature type="domain" description="Nudix hydrolase" evidence="8">
    <location>
        <begin position="52"/>
        <end position="190"/>
    </location>
</feature>
<sequence>MHAQKLVWFVSKIASLHRIGNKAVTTKVVYQNNWFRVLNSGQWFFVKEENSDNGALVLCYVGNRLVLVKVPRRAHETTLLEAPRGYGDPGETAVAAAARELFEETGYRVSESDLQALGQVKPNSAILMTNVNVFRCVLPADSRPERQHAEQVAKGQEGFQEVDSVELIEPAQLTRLIATGQISCGLTLAALMLAASVPAKSE</sequence>
<dbReference type="Proteomes" id="UP000288212">
    <property type="component" value="Unassembled WGS sequence"/>
</dbReference>
<keyword evidence="5" id="KW-0378">Hydrolase</keyword>
<dbReference type="PANTHER" id="PTHR11839">
    <property type="entry name" value="UDP/ADP-SUGAR PYROPHOSPHATASE"/>
    <property type="match status" value="1"/>
</dbReference>
<dbReference type="GO" id="GO:0019693">
    <property type="term" value="P:ribose phosphate metabolic process"/>
    <property type="evidence" value="ECO:0007669"/>
    <property type="project" value="TreeGrafter"/>
</dbReference>
<name>A0A432VZ49_9GAMM</name>
<dbReference type="Gene3D" id="3.90.79.10">
    <property type="entry name" value="Nucleoside Triphosphate Pyrophosphohydrolase"/>
    <property type="match status" value="1"/>
</dbReference>
<comment type="cofactor">
    <cofactor evidence="2">
        <name>Mg(2+)</name>
        <dbReference type="ChEBI" id="CHEBI:18420"/>
    </cofactor>
</comment>